<evidence type="ECO:0000256" key="2">
    <source>
        <dbReference type="ARBA" id="ARBA00034301"/>
    </source>
</evidence>
<feature type="chain" id="PRO_5046871201" evidence="4">
    <location>
        <begin position="29"/>
        <end position="463"/>
    </location>
</feature>
<organism evidence="6 7">
    <name type="scientific">Cohnella hongkongensis</name>
    <dbReference type="NCBI Taxonomy" id="178337"/>
    <lineage>
        <taxon>Bacteria</taxon>
        <taxon>Bacillati</taxon>
        <taxon>Bacillota</taxon>
        <taxon>Bacilli</taxon>
        <taxon>Bacillales</taxon>
        <taxon>Paenibacillaceae</taxon>
        <taxon>Cohnella</taxon>
    </lineage>
</organism>
<comment type="function">
    <text evidence="2">Counteracts the endogenous Pycsar antiviral defense system. Phosphodiesterase that enables metal-dependent hydrolysis of host cyclic nucleotide Pycsar defense signals such as cCMP and cUMP.</text>
</comment>
<evidence type="ECO:0000259" key="5">
    <source>
        <dbReference type="Pfam" id="PF00753"/>
    </source>
</evidence>
<dbReference type="SUPFAM" id="SSF56281">
    <property type="entry name" value="Metallo-hydrolase/oxidoreductase"/>
    <property type="match status" value="1"/>
</dbReference>
<sequence length="463" mass="50963">MTSVKFQASRRMLGFALGVCLLAQTACAASMPESETDGRLIVHMLSHDDGRNDSFIFELPNGEVMVVDNQNSEQLEADLGELGIESIRYLVGSHQHVDHIGGFFDFLYDGFPIDNTKVYYPAGAINRTNSEYANLESAAKSRGLAVEYLAEGDYILNTTYEDKPLIVKALGPLTRRTDGGRDDYTNVNDASLILKITYGTQSILMMGDAKSLTESDLMTYRNSELNGIQVLKVGHHGIKDVDQWPASGAFLDRLGVTKALITNGTHDIAVTVVDTLQARNIPYWTTGQYGVKGPDVTLSTDGASDWTTASDAYWKPGDTGTTYYFIEHEGSPTNTNGLRRFYNDTPIGSDVALSDSQWGGYHLRWQLMDAGDGYYYIQNMRFGTRLYSTTDGSDVYQAAGTETSDNVKWKLIDKGETWKAIENKAAKGRLHAGADEEWHVGLTDSSDTGENAQWKLVPIPLGS</sequence>
<dbReference type="PANTHER" id="PTHR30619">
    <property type="entry name" value="DNA INTERNALIZATION/COMPETENCE PROTEIN COMEC/REC2"/>
    <property type="match status" value="1"/>
</dbReference>
<dbReference type="EMBL" id="JBHSEP010000014">
    <property type="protein sequence ID" value="MFC4600177.1"/>
    <property type="molecule type" value="Genomic_DNA"/>
</dbReference>
<evidence type="ECO:0000256" key="3">
    <source>
        <dbReference type="ARBA" id="ARBA00048505"/>
    </source>
</evidence>
<dbReference type="Gene3D" id="2.80.10.50">
    <property type="match status" value="1"/>
</dbReference>
<dbReference type="InterPro" id="IPR035681">
    <property type="entry name" value="ComA-like_MBL"/>
</dbReference>
<keyword evidence="7" id="KW-1185">Reference proteome</keyword>
<dbReference type="InterPro" id="IPR052159">
    <property type="entry name" value="Competence_DNA_uptake"/>
</dbReference>
<dbReference type="PANTHER" id="PTHR30619:SF1">
    <property type="entry name" value="RECOMBINATION PROTEIN 2"/>
    <property type="match status" value="1"/>
</dbReference>
<dbReference type="Proteomes" id="UP001596028">
    <property type="component" value="Unassembled WGS sequence"/>
</dbReference>
<dbReference type="InterPro" id="IPR001279">
    <property type="entry name" value="Metallo-B-lactamas"/>
</dbReference>
<dbReference type="CDD" id="cd07731">
    <property type="entry name" value="ComA-like_MBL-fold"/>
    <property type="match status" value="1"/>
</dbReference>
<dbReference type="SUPFAM" id="SSF50370">
    <property type="entry name" value="Ricin B-like lectins"/>
    <property type="match status" value="1"/>
</dbReference>
<comment type="caution">
    <text evidence="6">The sequence shown here is derived from an EMBL/GenBank/DDBJ whole genome shotgun (WGS) entry which is preliminary data.</text>
</comment>
<evidence type="ECO:0000256" key="1">
    <source>
        <dbReference type="ARBA" id="ARBA00034221"/>
    </source>
</evidence>
<evidence type="ECO:0000313" key="6">
    <source>
        <dbReference type="EMBL" id="MFC4600177.1"/>
    </source>
</evidence>
<evidence type="ECO:0000256" key="4">
    <source>
        <dbReference type="SAM" id="SignalP"/>
    </source>
</evidence>
<accession>A0ABV9FEQ3</accession>
<keyword evidence="4" id="KW-0732">Signal</keyword>
<comment type="catalytic activity">
    <reaction evidence="1">
        <text>3',5'-cyclic CMP + H2O = CMP + H(+)</text>
        <dbReference type="Rhea" id="RHEA:72675"/>
        <dbReference type="ChEBI" id="CHEBI:15377"/>
        <dbReference type="ChEBI" id="CHEBI:15378"/>
        <dbReference type="ChEBI" id="CHEBI:58003"/>
        <dbReference type="ChEBI" id="CHEBI:60377"/>
    </reaction>
    <physiologicalReaction direction="left-to-right" evidence="1">
        <dbReference type="Rhea" id="RHEA:72676"/>
    </physiologicalReaction>
</comment>
<name>A0ABV9FEQ3_9BACL</name>
<proteinExistence type="predicted"/>
<gene>
    <name evidence="6" type="ORF">ACFO3S_18160</name>
</gene>
<dbReference type="InterPro" id="IPR035992">
    <property type="entry name" value="Ricin_B-like_lectins"/>
</dbReference>
<feature type="signal peptide" evidence="4">
    <location>
        <begin position="1"/>
        <end position="28"/>
    </location>
</feature>
<protein>
    <submittedName>
        <fullName evidence="6">MBL fold metallo-hydrolase</fullName>
    </submittedName>
</protein>
<reference evidence="7" key="1">
    <citation type="journal article" date="2019" name="Int. J. Syst. Evol. Microbiol.">
        <title>The Global Catalogue of Microorganisms (GCM) 10K type strain sequencing project: providing services to taxonomists for standard genome sequencing and annotation.</title>
        <authorList>
            <consortium name="The Broad Institute Genomics Platform"/>
            <consortium name="The Broad Institute Genome Sequencing Center for Infectious Disease"/>
            <person name="Wu L."/>
            <person name="Ma J."/>
        </authorList>
    </citation>
    <scope>NUCLEOTIDE SEQUENCE [LARGE SCALE GENOMIC DNA]</scope>
    <source>
        <strain evidence="7">CCUG 49571</strain>
    </source>
</reference>
<evidence type="ECO:0000313" key="7">
    <source>
        <dbReference type="Proteomes" id="UP001596028"/>
    </source>
</evidence>
<dbReference type="Gene3D" id="3.60.15.10">
    <property type="entry name" value="Ribonuclease Z/Hydroxyacylglutathione hydrolase-like"/>
    <property type="match status" value="1"/>
</dbReference>
<dbReference type="InterPro" id="IPR036866">
    <property type="entry name" value="RibonucZ/Hydroxyglut_hydro"/>
</dbReference>
<dbReference type="RefSeq" id="WP_378099045.1">
    <property type="nucleotide sequence ID" value="NZ_JBHSEP010000014.1"/>
</dbReference>
<comment type="catalytic activity">
    <reaction evidence="3">
        <text>3',5'-cyclic UMP + H2O = UMP + H(+)</text>
        <dbReference type="Rhea" id="RHEA:70575"/>
        <dbReference type="ChEBI" id="CHEBI:15377"/>
        <dbReference type="ChEBI" id="CHEBI:15378"/>
        <dbReference type="ChEBI" id="CHEBI:57865"/>
        <dbReference type="ChEBI" id="CHEBI:184387"/>
    </reaction>
    <physiologicalReaction direction="left-to-right" evidence="3">
        <dbReference type="Rhea" id="RHEA:70576"/>
    </physiologicalReaction>
</comment>
<feature type="domain" description="Metallo-beta-lactamase" evidence="5">
    <location>
        <begin position="55"/>
        <end position="239"/>
    </location>
</feature>
<dbReference type="Pfam" id="PF00753">
    <property type="entry name" value="Lactamase_B"/>
    <property type="match status" value="1"/>
</dbReference>